<proteinExistence type="predicted"/>
<name>A0A1G6ZBI5_9BRAD</name>
<protein>
    <submittedName>
        <fullName evidence="1">Transposase, IS5 family</fullName>
    </submittedName>
</protein>
<dbReference type="PANTHER" id="PTHR33803:SF3">
    <property type="entry name" value="BLL1974 PROTEIN"/>
    <property type="match status" value="1"/>
</dbReference>
<dbReference type="EMBL" id="FMZW01000018">
    <property type="protein sequence ID" value="SDD99235.1"/>
    <property type="molecule type" value="Genomic_DNA"/>
</dbReference>
<reference evidence="1 2" key="1">
    <citation type="submission" date="2016-10" db="EMBL/GenBank/DDBJ databases">
        <authorList>
            <person name="de Groot N.N."/>
        </authorList>
    </citation>
    <scope>NUCLEOTIDE SEQUENCE [LARGE SCALE GENOMIC DNA]</scope>
    <source>
        <strain evidence="1 2">R5</strain>
    </source>
</reference>
<dbReference type="PANTHER" id="PTHR33803">
    <property type="entry name" value="IS1478 TRANSPOSASE"/>
    <property type="match status" value="1"/>
</dbReference>
<organism evidence="1 2">
    <name type="scientific">Bradyrhizobium brasilense</name>
    <dbReference type="NCBI Taxonomy" id="1419277"/>
    <lineage>
        <taxon>Bacteria</taxon>
        <taxon>Pseudomonadati</taxon>
        <taxon>Pseudomonadota</taxon>
        <taxon>Alphaproteobacteria</taxon>
        <taxon>Hyphomicrobiales</taxon>
        <taxon>Nitrobacteraceae</taxon>
        <taxon>Bradyrhizobium</taxon>
    </lineage>
</organism>
<gene>
    <name evidence="1" type="ORF">SAMN05216337_10187</name>
</gene>
<evidence type="ECO:0000313" key="1">
    <source>
        <dbReference type="EMBL" id="SDD99235.1"/>
    </source>
</evidence>
<dbReference type="AlphaFoldDB" id="A0A1G6ZBI5"/>
<sequence length="148" mass="16730">MTSPKGRQFLLLAKALHGNLFDGHTLGLVIADMEKLTGVEARGIHVDKGYRGHNHPHRFRVWISGQVRRVTASIRREMKRRAVVEPVISYVKGEHRTERNHLKGRLDDRINVVLAAAGDNFGLLLRWLAELLRVIRALVETVPGHNIA</sequence>
<accession>A0A1G6ZBI5</accession>
<dbReference type="Proteomes" id="UP000199245">
    <property type="component" value="Unassembled WGS sequence"/>
</dbReference>
<evidence type="ECO:0000313" key="2">
    <source>
        <dbReference type="Proteomes" id="UP000199245"/>
    </source>
</evidence>